<keyword evidence="1" id="KW-1133">Transmembrane helix</keyword>
<sequence length="130" mass="15142">MRIHNKSSLFLMEIIFSLLFFSVAGSICVQLFIKSHIISQETKYLSHANMMANNIAETYRANTLTDHYPYDKDKNIYFDNNWILTNSDNAVFVAHLTFSDNMLRIEFIHDGDSILSLKVRAYNQRVVNRS</sequence>
<dbReference type="Proteomes" id="UP000182429">
    <property type="component" value="Unassembled WGS sequence"/>
</dbReference>
<feature type="transmembrane region" description="Helical" evidence="1">
    <location>
        <begin position="9"/>
        <end position="33"/>
    </location>
</feature>
<evidence type="ECO:0000313" key="2">
    <source>
        <dbReference type="EMBL" id="SDW70434.1"/>
    </source>
</evidence>
<dbReference type="STRING" id="1630.SAMN05216514_10812"/>
<dbReference type="OrthoDB" id="1655097at2"/>
<dbReference type="RefSeq" id="WP_074687162.1">
    <property type="nucleotide sequence ID" value="NZ_FNNF01000037.1"/>
</dbReference>
<proteinExistence type="predicted"/>
<evidence type="ECO:0000256" key="1">
    <source>
        <dbReference type="SAM" id="Phobius"/>
    </source>
</evidence>
<gene>
    <name evidence="2" type="ORF">SAMN04487759_1378</name>
</gene>
<protein>
    <recommendedName>
        <fullName evidence="4">Competence protein ComGF</fullName>
    </recommendedName>
</protein>
<keyword evidence="1" id="KW-0472">Membrane</keyword>
<accession>A0A1H2VR56</accession>
<reference evidence="2 3" key="1">
    <citation type="submission" date="2016-10" db="EMBL/GenBank/DDBJ databases">
        <authorList>
            <person name="de Groot N.N."/>
        </authorList>
    </citation>
    <scope>NUCLEOTIDE SEQUENCE [LARGE SCALE GENOMIC DNA]</scope>
    <source>
        <strain evidence="2 3">S3b</strain>
    </source>
</reference>
<evidence type="ECO:0000313" key="3">
    <source>
        <dbReference type="Proteomes" id="UP000182429"/>
    </source>
</evidence>
<evidence type="ECO:0008006" key="4">
    <source>
        <dbReference type="Google" id="ProtNLM"/>
    </source>
</evidence>
<dbReference type="AlphaFoldDB" id="A0A1H2VR56"/>
<dbReference type="EMBL" id="FNNF01000037">
    <property type="protein sequence ID" value="SDW70434.1"/>
    <property type="molecule type" value="Genomic_DNA"/>
</dbReference>
<keyword evidence="1" id="KW-0812">Transmembrane</keyword>
<organism evidence="2 3">
    <name type="scientific">Kandleria vitulina</name>
    <dbReference type="NCBI Taxonomy" id="1630"/>
    <lineage>
        <taxon>Bacteria</taxon>
        <taxon>Bacillati</taxon>
        <taxon>Bacillota</taxon>
        <taxon>Erysipelotrichia</taxon>
        <taxon>Erysipelotrichales</taxon>
        <taxon>Coprobacillaceae</taxon>
        <taxon>Kandleria</taxon>
    </lineage>
</organism>
<name>A0A1H2VR56_9FIRM</name>